<evidence type="ECO:0000313" key="2">
    <source>
        <dbReference type="EMBL" id="CDI56712.1"/>
    </source>
</evidence>
<proteinExistence type="predicted"/>
<dbReference type="AlphaFoldDB" id="A0A077RBI7"/>
<reference evidence="2" key="1">
    <citation type="journal article" date="2014" name="Genome Biol. Evol.">
        <title>Gene Loss Rather Than Gene Gain Is Associated with a Host Jump from Monocots to Dicots in the Smut Fungus Melanopsichium pennsylvanicum.</title>
        <authorList>
            <person name="Sharma R."/>
            <person name="Mishra B."/>
            <person name="Runge F."/>
            <person name="Thines M."/>
        </authorList>
    </citation>
    <scope>NUCLEOTIDE SEQUENCE</scope>
    <source>
        <strain evidence="2">4</strain>
    </source>
</reference>
<organism evidence="2">
    <name type="scientific">Melanopsichium pennsylvanicum 4</name>
    <dbReference type="NCBI Taxonomy" id="1398559"/>
    <lineage>
        <taxon>Eukaryota</taxon>
        <taxon>Fungi</taxon>
        <taxon>Dikarya</taxon>
        <taxon>Basidiomycota</taxon>
        <taxon>Ustilaginomycotina</taxon>
        <taxon>Ustilaginomycetes</taxon>
        <taxon>Ustilaginales</taxon>
        <taxon>Ustilaginaceae</taxon>
        <taxon>Melanopsichium</taxon>
    </lineage>
</organism>
<dbReference type="EMBL" id="HG529698">
    <property type="protein sequence ID" value="CDI56712.1"/>
    <property type="molecule type" value="Genomic_DNA"/>
</dbReference>
<name>A0A077RBI7_9BASI</name>
<protein>
    <submittedName>
        <fullName evidence="2">Uncharacterized protein</fullName>
    </submittedName>
</protein>
<feature type="region of interest" description="Disordered" evidence="1">
    <location>
        <begin position="1"/>
        <end position="28"/>
    </location>
</feature>
<accession>A0A077RBI7</accession>
<feature type="compositionally biased region" description="Polar residues" evidence="1">
    <location>
        <begin position="1"/>
        <end position="15"/>
    </location>
</feature>
<evidence type="ECO:0000256" key="1">
    <source>
        <dbReference type="SAM" id="MobiDB-lite"/>
    </source>
</evidence>
<sequence>MSTSKCEIANSQSHQPGFAGGPERAGNACPMKTLLMQTTKTSA</sequence>